<dbReference type="InterPro" id="IPR035093">
    <property type="entry name" value="RelE/ParE_toxin_dom_sf"/>
</dbReference>
<gene>
    <name evidence="1" type="ORF">A3I40_03080</name>
</gene>
<dbReference type="EMBL" id="MGEP01000062">
    <property type="protein sequence ID" value="OGL85736.1"/>
    <property type="molecule type" value="Genomic_DNA"/>
</dbReference>
<dbReference type="Proteomes" id="UP000178723">
    <property type="component" value="Unassembled WGS sequence"/>
</dbReference>
<protein>
    <recommendedName>
        <fullName evidence="3">Addiction module toxin RelE</fullName>
    </recommendedName>
</protein>
<dbReference type="AlphaFoldDB" id="A0A1F7V587"/>
<comment type="caution">
    <text evidence="1">The sequence shown here is derived from an EMBL/GenBank/DDBJ whole genome shotgun (WGS) entry which is preliminary data.</text>
</comment>
<dbReference type="SUPFAM" id="SSF143011">
    <property type="entry name" value="RelE-like"/>
    <property type="match status" value="1"/>
</dbReference>
<dbReference type="STRING" id="1802407.A3I40_03080"/>
<organism evidence="1 2">
    <name type="scientific">Candidatus Uhrbacteria bacterium RIFCSPLOWO2_02_FULL_48_12</name>
    <dbReference type="NCBI Taxonomy" id="1802407"/>
    <lineage>
        <taxon>Bacteria</taxon>
        <taxon>Candidatus Uhriibacteriota</taxon>
    </lineage>
</organism>
<evidence type="ECO:0000313" key="1">
    <source>
        <dbReference type="EMBL" id="OGL85736.1"/>
    </source>
</evidence>
<evidence type="ECO:0008006" key="3">
    <source>
        <dbReference type="Google" id="ProtNLM"/>
    </source>
</evidence>
<proteinExistence type="predicted"/>
<accession>A0A1F7V587</accession>
<reference evidence="1 2" key="1">
    <citation type="journal article" date="2016" name="Nat. Commun.">
        <title>Thousands of microbial genomes shed light on interconnected biogeochemical processes in an aquifer system.</title>
        <authorList>
            <person name="Anantharaman K."/>
            <person name="Brown C.T."/>
            <person name="Hug L.A."/>
            <person name="Sharon I."/>
            <person name="Castelle C.J."/>
            <person name="Probst A.J."/>
            <person name="Thomas B.C."/>
            <person name="Singh A."/>
            <person name="Wilkins M.J."/>
            <person name="Karaoz U."/>
            <person name="Brodie E.L."/>
            <person name="Williams K.H."/>
            <person name="Hubbard S.S."/>
            <person name="Banfield J.F."/>
        </authorList>
    </citation>
    <scope>NUCLEOTIDE SEQUENCE [LARGE SCALE GENOMIC DNA]</scope>
</reference>
<evidence type="ECO:0000313" key="2">
    <source>
        <dbReference type="Proteomes" id="UP000178723"/>
    </source>
</evidence>
<dbReference type="Gene3D" id="3.30.2310.20">
    <property type="entry name" value="RelE-like"/>
    <property type="match status" value="1"/>
</dbReference>
<name>A0A1F7V587_9BACT</name>
<sequence>MPDKIEKALRKLSEKERGRLKSLLLLIKSGTLNGLDLAKLKGTDDIYRVRKGDLRVIFRKTKDDVIMILAIERRSDTTYSNY</sequence>